<proteinExistence type="inferred from homology"/>
<dbReference type="InterPro" id="IPR011989">
    <property type="entry name" value="ARM-like"/>
</dbReference>
<organism evidence="15 16">
    <name type="scientific">Pedobacter punctiformis</name>
    <dbReference type="NCBI Taxonomy" id="3004097"/>
    <lineage>
        <taxon>Bacteria</taxon>
        <taxon>Pseudomonadati</taxon>
        <taxon>Bacteroidota</taxon>
        <taxon>Sphingobacteriia</taxon>
        <taxon>Sphingobacteriales</taxon>
        <taxon>Sphingobacteriaceae</taxon>
        <taxon>Pedobacter</taxon>
    </lineage>
</organism>
<evidence type="ECO:0000256" key="4">
    <source>
        <dbReference type="ARBA" id="ARBA00012564"/>
    </source>
</evidence>
<feature type="chain" id="PRO_5045369061" description="Aminopeptidase N" evidence="12">
    <location>
        <begin position="19"/>
        <end position="836"/>
    </location>
</feature>
<dbReference type="RefSeq" id="WP_269426468.1">
    <property type="nucleotide sequence ID" value="NZ_JAPWGM010000001.1"/>
</dbReference>
<evidence type="ECO:0000256" key="3">
    <source>
        <dbReference type="ARBA" id="ARBA00010136"/>
    </source>
</evidence>
<dbReference type="InterPro" id="IPR050344">
    <property type="entry name" value="Peptidase_M1_aminopeptidases"/>
</dbReference>
<evidence type="ECO:0000256" key="9">
    <source>
        <dbReference type="ARBA" id="ARBA00022801"/>
    </source>
</evidence>
<evidence type="ECO:0000259" key="14">
    <source>
        <dbReference type="Pfam" id="PF17900"/>
    </source>
</evidence>
<dbReference type="Pfam" id="PF01433">
    <property type="entry name" value="Peptidase_M1"/>
    <property type="match status" value="1"/>
</dbReference>
<dbReference type="SUPFAM" id="SSF63737">
    <property type="entry name" value="Leukotriene A4 hydrolase N-terminal domain"/>
    <property type="match status" value="1"/>
</dbReference>
<dbReference type="Proteomes" id="UP001144347">
    <property type="component" value="Unassembled WGS sequence"/>
</dbReference>
<dbReference type="InterPro" id="IPR042097">
    <property type="entry name" value="Aminopeptidase_N-like_N_sf"/>
</dbReference>
<evidence type="ECO:0000256" key="6">
    <source>
        <dbReference type="ARBA" id="ARBA00022438"/>
    </source>
</evidence>
<reference evidence="15" key="1">
    <citation type="submission" date="2022-12" db="EMBL/GenBank/DDBJ databases">
        <title>Genome sequence of HCMS5-2.</title>
        <authorList>
            <person name="Woo H."/>
        </authorList>
    </citation>
    <scope>NUCLEOTIDE SEQUENCE</scope>
    <source>
        <strain evidence="15">HCMS5-2</strain>
    </source>
</reference>
<dbReference type="EMBL" id="JAPWGM010000001">
    <property type="protein sequence ID" value="MCZ4243404.1"/>
    <property type="molecule type" value="Genomic_DNA"/>
</dbReference>
<dbReference type="Pfam" id="PF13646">
    <property type="entry name" value="HEAT_2"/>
    <property type="match status" value="1"/>
</dbReference>
<evidence type="ECO:0000256" key="8">
    <source>
        <dbReference type="ARBA" id="ARBA00022723"/>
    </source>
</evidence>
<evidence type="ECO:0000256" key="7">
    <source>
        <dbReference type="ARBA" id="ARBA00022670"/>
    </source>
</evidence>
<evidence type="ECO:0000256" key="5">
    <source>
        <dbReference type="ARBA" id="ARBA00015611"/>
    </source>
</evidence>
<evidence type="ECO:0000313" key="15">
    <source>
        <dbReference type="EMBL" id="MCZ4243404.1"/>
    </source>
</evidence>
<dbReference type="Gene3D" id="1.10.390.10">
    <property type="entry name" value="Neutral Protease Domain 2"/>
    <property type="match status" value="1"/>
</dbReference>
<evidence type="ECO:0000256" key="10">
    <source>
        <dbReference type="ARBA" id="ARBA00022833"/>
    </source>
</evidence>
<protein>
    <recommendedName>
        <fullName evidence="5">Aminopeptidase N</fullName>
        <ecNumber evidence="4">3.4.11.2</ecNumber>
    </recommendedName>
</protein>
<dbReference type="InterPro" id="IPR045357">
    <property type="entry name" value="Aminopeptidase_N-like_N"/>
</dbReference>
<dbReference type="InterPro" id="IPR016024">
    <property type="entry name" value="ARM-type_fold"/>
</dbReference>
<comment type="cofactor">
    <cofactor evidence="2">
        <name>Zn(2+)</name>
        <dbReference type="ChEBI" id="CHEBI:29105"/>
    </cofactor>
</comment>
<keyword evidence="11" id="KW-0482">Metalloprotease</keyword>
<keyword evidence="8" id="KW-0479">Metal-binding</keyword>
<keyword evidence="9" id="KW-0378">Hydrolase</keyword>
<dbReference type="Gene3D" id="1.25.10.10">
    <property type="entry name" value="Leucine-rich Repeat Variant"/>
    <property type="match status" value="1"/>
</dbReference>
<evidence type="ECO:0000313" key="16">
    <source>
        <dbReference type="Proteomes" id="UP001144347"/>
    </source>
</evidence>
<evidence type="ECO:0000256" key="2">
    <source>
        <dbReference type="ARBA" id="ARBA00001947"/>
    </source>
</evidence>
<gene>
    <name evidence="15" type="ORF">O0955_05245</name>
</gene>
<dbReference type="InterPro" id="IPR027268">
    <property type="entry name" value="Peptidase_M4/M1_CTD_sf"/>
</dbReference>
<evidence type="ECO:0000256" key="11">
    <source>
        <dbReference type="ARBA" id="ARBA00023049"/>
    </source>
</evidence>
<dbReference type="PANTHER" id="PTHR11533:SF174">
    <property type="entry name" value="PUROMYCIN-SENSITIVE AMINOPEPTIDASE-RELATED"/>
    <property type="match status" value="1"/>
</dbReference>
<dbReference type="Gene3D" id="2.60.40.1730">
    <property type="entry name" value="tricorn interacting facor f3 domain"/>
    <property type="match status" value="1"/>
</dbReference>
<feature type="domain" description="Aminopeptidase N-like N-terminal" evidence="14">
    <location>
        <begin position="49"/>
        <end position="238"/>
    </location>
</feature>
<dbReference type="SUPFAM" id="SSF48371">
    <property type="entry name" value="ARM repeat"/>
    <property type="match status" value="1"/>
</dbReference>
<dbReference type="EC" id="3.4.11.2" evidence="4"/>
<dbReference type="InterPro" id="IPR014782">
    <property type="entry name" value="Peptidase_M1_dom"/>
</dbReference>
<comment type="caution">
    <text evidence="15">The sequence shown here is derived from an EMBL/GenBank/DDBJ whole genome shotgun (WGS) entry which is preliminary data.</text>
</comment>
<feature type="signal peptide" evidence="12">
    <location>
        <begin position="1"/>
        <end position="18"/>
    </location>
</feature>
<comment type="similarity">
    <text evidence="3">Belongs to the peptidase M1 family.</text>
</comment>
<keyword evidence="10" id="KW-0862">Zinc</keyword>
<keyword evidence="16" id="KW-1185">Reference proteome</keyword>
<keyword evidence="12" id="KW-0732">Signal</keyword>
<evidence type="ECO:0000259" key="13">
    <source>
        <dbReference type="Pfam" id="PF01433"/>
    </source>
</evidence>
<dbReference type="SUPFAM" id="SSF55486">
    <property type="entry name" value="Metalloproteases ('zincins'), catalytic domain"/>
    <property type="match status" value="1"/>
</dbReference>
<name>A0ABT4L9A7_9SPHI</name>
<evidence type="ECO:0000256" key="1">
    <source>
        <dbReference type="ARBA" id="ARBA00000098"/>
    </source>
</evidence>
<feature type="domain" description="Peptidase M1 membrane alanine aminopeptidase" evidence="13">
    <location>
        <begin position="276"/>
        <end position="482"/>
    </location>
</feature>
<dbReference type="InterPro" id="IPR001930">
    <property type="entry name" value="Peptidase_M1"/>
</dbReference>
<keyword evidence="6" id="KW-0031">Aminopeptidase</keyword>
<accession>A0ABT4L9A7</accession>
<dbReference type="PANTHER" id="PTHR11533">
    <property type="entry name" value="PROTEASE M1 ZINC METALLOPROTEASE"/>
    <property type="match status" value="1"/>
</dbReference>
<sequence>MKKHFVLYGLIAAGLSYATELQAQTQPGSKDNNLKIYRVTATKVNDLVHTKLDVSFDYAKRYLYGKEWLTLKPHFYATDSLTLDAQGMDIKEVALVGLKGNTPLKYSYNDNKLYITLNKKYSNTEKYTVYIAYTAKPDELKVKGSAAITDAKGLYFINPDGSDKNKPTQIWTQGETESSSAWFPTIDKPDQKTTAEISMTVQSKYVTLSNGKLVTQKANANGTRTDTWKMDLPHSPYLFMMAVGDFKITKDTWKGKEVSYYLEPKYAPYAKQIFGKTPDMIQFYSTTLGVDYPWNKYSQIVGRDYVSGAMENTTATLHGEHVQKTDRELLDGNEEGTIAHELFHQWFGDYVTAESWSNLTMNESFATFGEVIWRGHDGGKDAEDKSRYEKLQTYLGSTKDGESPVLARFHYNDKEDMFDNISYSKGSIILYALKNQMGDDAFFKSLNRYLTTNAFKNGETHQLRLAMEEVTGKDWSPYFNQWYYNGGHPILSVDYSYDNGKAIIKIKQIQENAVQTFTLPLKVDIYAGGKKISKDILIDSRDQSFSFEVSSKPDLIDLDVDKILVGEIQDNKTPENYYFQYKNAASYANRINALSFAAKSKDAKAQDLLVSGLKDQSADLRVLSIRGLKLTDEQSKNVALPILLQLAKTDKNTDVRSAAISKLATTGDVAYKALLSDGLKDRSYKVIAASIGGLAKLAPEESIAALAQLDQDTKDHIAPSIAALYVGDPADAHQPFFENVMANGDRNKVYAVVGAYYQYLTRNNNPAVTEKGIKNISDAIDRLKLSGGLTKQLAAAYDSTAQGKAKQASSASGDAKTNLEKQADLFKKAAVDLNNK</sequence>
<keyword evidence="7" id="KW-0645">Protease</keyword>
<dbReference type="PRINTS" id="PR00756">
    <property type="entry name" value="ALADIPTASE"/>
</dbReference>
<dbReference type="CDD" id="cd09603">
    <property type="entry name" value="M1_APN_like"/>
    <property type="match status" value="1"/>
</dbReference>
<dbReference type="Pfam" id="PF17900">
    <property type="entry name" value="Peptidase_M1_N"/>
    <property type="match status" value="1"/>
</dbReference>
<comment type="catalytic activity">
    <reaction evidence="1">
        <text>Release of an N-terminal amino acid, Xaa-|-Yaa- from a peptide, amide or arylamide. Xaa is preferably Ala, but may be most amino acids including Pro (slow action). When a terminal hydrophobic residue is followed by a prolyl residue, the two may be released as an intact Xaa-Pro dipeptide.</text>
        <dbReference type="EC" id="3.4.11.2"/>
    </reaction>
</comment>
<evidence type="ECO:0000256" key="12">
    <source>
        <dbReference type="SAM" id="SignalP"/>
    </source>
</evidence>